<evidence type="ECO:0000313" key="1">
    <source>
        <dbReference type="EMBL" id="KXS99580.1"/>
    </source>
</evidence>
<organism evidence="1 2">
    <name type="scientific">Pseudocercospora eumusae</name>
    <dbReference type="NCBI Taxonomy" id="321146"/>
    <lineage>
        <taxon>Eukaryota</taxon>
        <taxon>Fungi</taxon>
        <taxon>Dikarya</taxon>
        <taxon>Ascomycota</taxon>
        <taxon>Pezizomycotina</taxon>
        <taxon>Dothideomycetes</taxon>
        <taxon>Dothideomycetidae</taxon>
        <taxon>Mycosphaerellales</taxon>
        <taxon>Mycosphaerellaceae</taxon>
        <taxon>Pseudocercospora</taxon>
    </lineage>
</organism>
<dbReference type="EMBL" id="LFZN01000089">
    <property type="protein sequence ID" value="KXS99580.1"/>
    <property type="molecule type" value="Genomic_DNA"/>
</dbReference>
<dbReference type="OrthoDB" id="409136at2759"/>
<gene>
    <name evidence="1" type="ORF">AC578_2204</name>
</gene>
<dbReference type="Proteomes" id="UP000070133">
    <property type="component" value="Unassembled WGS sequence"/>
</dbReference>
<reference evidence="1 2" key="1">
    <citation type="submission" date="2015-07" db="EMBL/GenBank/DDBJ databases">
        <title>Comparative genomics of the Sigatoka disease complex on banana suggests a link between parallel evolutionary changes in Pseudocercospora fijiensis and Pseudocercospora eumusae and increased virulence on the banana host.</title>
        <authorList>
            <person name="Chang T.-C."/>
            <person name="Salvucci A."/>
            <person name="Crous P.W."/>
            <person name="Stergiopoulos I."/>
        </authorList>
    </citation>
    <scope>NUCLEOTIDE SEQUENCE [LARGE SCALE GENOMIC DNA]</scope>
    <source>
        <strain evidence="1 2">CBS 114824</strain>
    </source>
</reference>
<protein>
    <submittedName>
        <fullName evidence="1">Uncharacterized protein</fullName>
    </submittedName>
</protein>
<evidence type="ECO:0000313" key="2">
    <source>
        <dbReference type="Proteomes" id="UP000070133"/>
    </source>
</evidence>
<comment type="caution">
    <text evidence="1">The sequence shown here is derived from an EMBL/GenBank/DDBJ whole genome shotgun (WGS) entry which is preliminary data.</text>
</comment>
<dbReference type="STRING" id="321146.A0A139HAV3"/>
<sequence length="601" mass="66023">MSTTSTTTSVLRRIRLGSLKPEGRTSTSKWPNPEESTGRLYGILGKSQYYWEMCGKARESFIQLARDIKEHLEKHGDAVSSTVYWSAYMVGRIQKSANPMVFFCSNDTRARLRVRQEIESSGILVRYPGFRTGDCNRPPHLSQLRPLATGEAAHEPPSPPAYLTTTCSNPMGASIMVKQTGGSNLLVPVTVGAVLEVGESLYFTTVAHAFNAIAAIFDSATEIDTDIEFDFDDEDDTSSNCSLDDTVSMPELFAPAASQQPHEDHSEGLQISSAISAVEEAPNQSDSSNGTPFYTQEDVVFSSQVDDKSRLDYCLIGLNTDDTRIFKQSPTEAIQCAYHSVLPKRVSGPEAHDSPIVAYTGSRKASRGSLSGTPLFLSLTGGKITQELWSVHLEGTLVDGDCGSVVISTDSKALEGHIVAGSPEAGTALIVPAYQVMEDLQQRFNNKIRLSEQCEGCLPNSCSSSKSASEEELPTWNERRITVPRASTVKIFDQPERNPLPSDWANDLTMQFRRHLLEKRLEKLALYPQPRQGSKEHDKPRCSNCNSPTTGLGMVAPLPDESARGAQAVELYQCISQNCMSYERFPRHNDAFVLLQGEEVE</sequence>
<proteinExistence type="predicted"/>
<name>A0A139HAV3_9PEZI</name>
<accession>A0A139HAV3</accession>
<dbReference type="AlphaFoldDB" id="A0A139HAV3"/>
<dbReference type="Gene3D" id="2.20.25.10">
    <property type="match status" value="1"/>
</dbReference>
<keyword evidence="2" id="KW-1185">Reference proteome</keyword>